<accession>A0A6I3L0I3</accession>
<organism evidence="2 3">
    <name type="scientific">Nocardia aurantiaca</name>
    <dbReference type="NCBI Taxonomy" id="2675850"/>
    <lineage>
        <taxon>Bacteria</taxon>
        <taxon>Bacillati</taxon>
        <taxon>Actinomycetota</taxon>
        <taxon>Actinomycetes</taxon>
        <taxon>Mycobacteriales</taxon>
        <taxon>Nocardiaceae</taxon>
        <taxon>Nocardia</taxon>
    </lineage>
</organism>
<proteinExistence type="predicted"/>
<dbReference type="EMBL" id="WMBB01000009">
    <property type="protein sequence ID" value="MTE15261.1"/>
    <property type="molecule type" value="Genomic_DNA"/>
</dbReference>
<keyword evidence="3" id="KW-1185">Reference proteome</keyword>
<evidence type="ECO:0000313" key="3">
    <source>
        <dbReference type="Proteomes" id="UP000432464"/>
    </source>
</evidence>
<dbReference type="Proteomes" id="UP000432464">
    <property type="component" value="Unassembled WGS sequence"/>
</dbReference>
<comment type="caution">
    <text evidence="2">The sequence shown here is derived from an EMBL/GenBank/DDBJ whole genome shotgun (WGS) entry which is preliminary data.</text>
</comment>
<dbReference type="AlphaFoldDB" id="A0A6I3L0I3"/>
<gene>
    <name evidence="2" type="ORF">GLP40_21105</name>
</gene>
<evidence type="ECO:0000313" key="2">
    <source>
        <dbReference type="EMBL" id="MTE15261.1"/>
    </source>
</evidence>
<reference evidence="2 3" key="1">
    <citation type="submission" date="2019-11" db="EMBL/GenBank/DDBJ databases">
        <title>Nocardia sp. nov. CT2-14 isolated from soil.</title>
        <authorList>
            <person name="Kanchanasin P."/>
            <person name="Tanasupawat S."/>
            <person name="Yuki M."/>
            <person name="Kudo T."/>
        </authorList>
    </citation>
    <scope>NUCLEOTIDE SEQUENCE [LARGE SCALE GENOMIC DNA]</scope>
    <source>
        <strain evidence="2 3">CT2-14</strain>
    </source>
</reference>
<evidence type="ECO:0000256" key="1">
    <source>
        <dbReference type="SAM" id="SignalP"/>
    </source>
</evidence>
<dbReference type="RefSeq" id="WP_154789665.1">
    <property type="nucleotide sequence ID" value="NZ_WMBB01000009.1"/>
</dbReference>
<sequence>MVTIRNRHRSATTAAVLAALGASALLAAAPAQAANTISVNAAGASAVDIDYTCEASAGVASIQAMVGDPNAERPAATGTQTAVICDGSPHTTTIPLIAAAGEPRLATGAAVQVRAALVDQNQTVVSGTAKLVMLV</sequence>
<keyword evidence="1" id="KW-0732">Signal</keyword>
<feature type="chain" id="PRO_5026317625" evidence="1">
    <location>
        <begin position="34"/>
        <end position="135"/>
    </location>
</feature>
<feature type="signal peptide" evidence="1">
    <location>
        <begin position="1"/>
        <end position="33"/>
    </location>
</feature>
<name>A0A6I3L0I3_9NOCA</name>
<protein>
    <submittedName>
        <fullName evidence="2">Uncharacterized protein</fullName>
    </submittedName>
</protein>